<sequence length="332" mass="38638">MMKIFLCLISFLLYYYKGECAPQPFFPPQIVFSPNDGGTIFAIDEVNQRAYQSLQYGATGETTSYVMKHFPYAIPDSPQSKYYVQLIINSIPFDCTYGTYWKYGGNIINMFPSHWWVNRTSFKVDNYLEFIYEMIHSNDSSVNEDYWYANVTCKVDSGKNYPCEEIFFEKNTQIPLRSARIVRQGWKVVQQITNYKIISMGKPDEKYFDSIPSNWTSICRDVMLGLLYYPQTIKIDLNQSAKVQVWLITPPHRINGNDTVTIQWKPSESEWECNDCFTWTPKQLSFNIDNFQEKQTLTITRVKNGPKTTLIPIFNGGGFDLVAPVLYPIFIE</sequence>
<comment type="caution">
    <text evidence="2">The sequence shown here is derived from an EMBL/GenBank/DDBJ whole genome shotgun (WGS) entry which is preliminary data.</text>
</comment>
<accession>A0A815UG55</accession>
<dbReference type="Proteomes" id="UP000663889">
    <property type="component" value="Unassembled WGS sequence"/>
</dbReference>
<evidence type="ECO:0000313" key="3">
    <source>
        <dbReference type="Proteomes" id="UP000663889"/>
    </source>
</evidence>
<keyword evidence="1" id="KW-0732">Signal</keyword>
<organism evidence="2 3">
    <name type="scientific">Rotaria sordida</name>
    <dbReference type="NCBI Taxonomy" id="392033"/>
    <lineage>
        <taxon>Eukaryota</taxon>
        <taxon>Metazoa</taxon>
        <taxon>Spiralia</taxon>
        <taxon>Gnathifera</taxon>
        <taxon>Rotifera</taxon>
        <taxon>Eurotatoria</taxon>
        <taxon>Bdelloidea</taxon>
        <taxon>Philodinida</taxon>
        <taxon>Philodinidae</taxon>
        <taxon>Rotaria</taxon>
    </lineage>
</organism>
<feature type="signal peptide" evidence="1">
    <location>
        <begin position="1"/>
        <end position="20"/>
    </location>
</feature>
<protein>
    <submittedName>
        <fullName evidence="2">Uncharacterized protein</fullName>
    </submittedName>
</protein>
<evidence type="ECO:0000256" key="1">
    <source>
        <dbReference type="SAM" id="SignalP"/>
    </source>
</evidence>
<reference evidence="2" key="1">
    <citation type="submission" date="2021-02" db="EMBL/GenBank/DDBJ databases">
        <authorList>
            <person name="Nowell W R."/>
        </authorList>
    </citation>
    <scope>NUCLEOTIDE SEQUENCE</scope>
</reference>
<proteinExistence type="predicted"/>
<evidence type="ECO:0000313" key="2">
    <source>
        <dbReference type="EMBL" id="CAF1516566.1"/>
    </source>
</evidence>
<name>A0A815UG55_9BILA</name>
<dbReference type="AlphaFoldDB" id="A0A815UG55"/>
<dbReference type="EMBL" id="CAJNOU010006985">
    <property type="protein sequence ID" value="CAF1516566.1"/>
    <property type="molecule type" value="Genomic_DNA"/>
</dbReference>
<feature type="chain" id="PRO_5032973343" evidence="1">
    <location>
        <begin position="21"/>
        <end position="332"/>
    </location>
</feature>
<gene>
    <name evidence="2" type="ORF">SEV965_LOCUS36809</name>
</gene>